<keyword evidence="3" id="KW-0378">Hydrolase</keyword>
<dbReference type="GO" id="GO:0004386">
    <property type="term" value="F:helicase activity"/>
    <property type="evidence" value="ECO:0007669"/>
    <property type="project" value="UniProtKB-KW"/>
</dbReference>
<keyword evidence="4" id="KW-1185">Reference proteome</keyword>
<accession>A0A094Z4X4</accession>
<feature type="domain" description="TadE-like" evidence="2">
    <location>
        <begin position="17"/>
        <end position="54"/>
    </location>
</feature>
<keyword evidence="3" id="KW-0547">Nucleotide-binding</keyword>
<evidence type="ECO:0000313" key="4">
    <source>
        <dbReference type="Proteomes" id="UP000033731"/>
    </source>
</evidence>
<keyword evidence="1" id="KW-0812">Transmembrane</keyword>
<dbReference type="InterPro" id="IPR012495">
    <property type="entry name" value="TadE-like_dom"/>
</dbReference>
<feature type="transmembrane region" description="Helical" evidence="1">
    <location>
        <begin position="21"/>
        <end position="46"/>
    </location>
</feature>
<keyword evidence="3" id="KW-0067">ATP-binding</keyword>
<comment type="caution">
    <text evidence="3">The sequence shown here is derived from an EMBL/GenBank/DDBJ whole genome shotgun (WGS) entry which is preliminary data.</text>
</comment>
<dbReference type="Pfam" id="PF07811">
    <property type="entry name" value="TadE"/>
    <property type="match status" value="1"/>
</dbReference>
<organism evidence="3 4">
    <name type="scientific">Candidatus Liberibacter solanacearum</name>
    <dbReference type="NCBI Taxonomy" id="556287"/>
    <lineage>
        <taxon>Bacteria</taxon>
        <taxon>Pseudomonadati</taxon>
        <taxon>Pseudomonadota</taxon>
        <taxon>Alphaproteobacteria</taxon>
        <taxon>Hyphomicrobiales</taxon>
        <taxon>Rhizobiaceae</taxon>
        <taxon>Liberibacter</taxon>
    </lineage>
</organism>
<dbReference type="AlphaFoldDB" id="A0A094Z4X4"/>
<keyword evidence="3" id="KW-0347">Helicase</keyword>
<dbReference type="EMBL" id="JMTK01000002">
    <property type="protein sequence ID" value="KJZ81939.1"/>
    <property type="molecule type" value="Genomic_DNA"/>
</dbReference>
<dbReference type="RefSeq" id="WP_034441103.1">
    <property type="nucleotide sequence ID" value="NZ_JMTK01000002.1"/>
</dbReference>
<reference evidence="3 4" key="1">
    <citation type="journal article" date="2015" name="Phytopathology">
        <title>Genomes of Candidatus Liberibacter solanacearum haplotype A from New Zealand and the USA suggest significant genome plasticity in the species.</title>
        <authorList>
            <person name="Thompson S.M."/>
            <person name="Johnson C.P."/>
            <person name="Lu A.Y."/>
            <person name="Frampton R.A."/>
            <person name="Sullivan K.L."/>
            <person name="Fiers M.W."/>
            <person name="Crowhurst R.N."/>
            <person name="Pitman A.R."/>
            <person name="Scott I."/>
            <person name="Gudmestad N.C."/>
            <person name="Smith G.R."/>
        </authorList>
    </citation>
    <scope>NUCLEOTIDE SEQUENCE [LARGE SCALE GENOMIC DNA]</scope>
    <source>
        <strain evidence="3 4">LsoNZ1</strain>
    </source>
</reference>
<keyword evidence="1" id="KW-1133">Transmembrane helix</keyword>
<keyword evidence="1" id="KW-0472">Membrane</keyword>
<evidence type="ECO:0000256" key="1">
    <source>
        <dbReference type="SAM" id="Phobius"/>
    </source>
</evidence>
<evidence type="ECO:0000259" key="2">
    <source>
        <dbReference type="Pfam" id="PF07811"/>
    </source>
</evidence>
<proteinExistence type="predicted"/>
<protein>
    <submittedName>
        <fullName evidence="3">Superfamily I DNA and RNA helicase</fullName>
    </submittedName>
</protein>
<evidence type="ECO:0000313" key="3">
    <source>
        <dbReference type="EMBL" id="KJZ81939.1"/>
    </source>
</evidence>
<name>A0A094Z4X4_9HYPH</name>
<gene>
    <name evidence="3" type="ORF">DJ66_0669</name>
</gene>
<dbReference type="Proteomes" id="UP000033731">
    <property type="component" value="Unassembled WGS sequence"/>
</dbReference>
<sequence>MRFYKNYIRRFFCRKNGVAAIEMALIFPVLLIVYIAVYEITLMYSFSKRLTRVASYVGDMIAQETMINQKFLYSFNTFLDATMLPYRLQKKTIAITGYWINEKNQVKRMWYWPADSGAIQDDIPKSIMDPATFIVRASVSIKYHMILATPLLPFSMSDINMDKVYYYRQRLGDQIECKDCFKP</sequence>
<dbReference type="PATRIC" id="fig|556287.9.peg.696"/>